<proteinExistence type="predicted"/>
<reference evidence="3" key="2">
    <citation type="journal article" date="2023" name="BMC Genomics">
        <title>Pest status, molecular evolution, and epigenetic factors derived from the genome assembly of Frankliniella fusca, a thysanopteran phytovirus vector.</title>
        <authorList>
            <person name="Catto M.A."/>
            <person name="Labadie P.E."/>
            <person name="Jacobson A.L."/>
            <person name="Kennedy G.G."/>
            <person name="Srinivasan R."/>
            <person name="Hunt B.G."/>
        </authorList>
    </citation>
    <scope>NUCLEOTIDE SEQUENCE</scope>
    <source>
        <strain evidence="3">PL_HMW_Pooled</strain>
        <tissue evidence="1">Head</tissue>
    </source>
</reference>
<reference evidence="3" key="1">
    <citation type="submission" date="2021-07" db="EMBL/GenBank/DDBJ databases">
        <authorList>
            <person name="Catto M.A."/>
            <person name="Jacobson A."/>
            <person name="Kennedy G."/>
            <person name="Labadie P."/>
            <person name="Hunt B.G."/>
            <person name="Srinivasan R."/>
        </authorList>
    </citation>
    <scope>NUCLEOTIDE SEQUENCE</scope>
    <source>
        <strain evidence="3">PL_HMW_Pooled</strain>
        <tissue evidence="3">Head</tissue>
    </source>
</reference>
<evidence type="ECO:0000313" key="1">
    <source>
        <dbReference type="EMBL" id="KAK3909639.1"/>
    </source>
</evidence>
<organism evidence="3 5">
    <name type="scientific">Frankliniella fusca</name>
    <dbReference type="NCBI Taxonomy" id="407009"/>
    <lineage>
        <taxon>Eukaryota</taxon>
        <taxon>Metazoa</taxon>
        <taxon>Ecdysozoa</taxon>
        <taxon>Arthropoda</taxon>
        <taxon>Hexapoda</taxon>
        <taxon>Insecta</taxon>
        <taxon>Pterygota</taxon>
        <taxon>Neoptera</taxon>
        <taxon>Paraneoptera</taxon>
        <taxon>Thysanoptera</taxon>
        <taxon>Terebrantia</taxon>
        <taxon>Thripoidea</taxon>
        <taxon>Thripidae</taxon>
        <taxon>Frankliniella</taxon>
    </lineage>
</organism>
<protein>
    <submittedName>
        <fullName evidence="3">DNA primase small subunit PriS</fullName>
    </submittedName>
</protein>
<evidence type="ECO:0000313" key="2">
    <source>
        <dbReference type="EMBL" id="KAK3917752.1"/>
    </source>
</evidence>
<evidence type="ECO:0000313" key="3">
    <source>
        <dbReference type="EMBL" id="KAK3931293.1"/>
    </source>
</evidence>
<dbReference type="EMBL" id="JAHWGI010001421">
    <property type="protein sequence ID" value="KAK3931293.1"/>
    <property type="molecule type" value="Genomic_DNA"/>
</dbReference>
<accession>A0AAE1LTA8</accession>
<comment type="caution">
    <text evidence="3">The sequence shown here is derived from an EMBL/GenBank/DDBJ whole genome shotgun (WGS) entry which is preliminary data.</text>
</comment>
<dbReference type="EMBL" id="JAHWGI010000783">
    <property type="protein sequence ID" value="KAK3917752.1"/>
    <property type="molecule type" value="Genomic_DNA"/>
</dbReference>
<dbReference type="Proteomes" id="UP001219518">
    <property type="component" value="Unassembled WGS sequence"/>
</dbReference>
<evidence type="ECO:0000313" key="4">
    <source>
        <dbReference type="EMBL" id="KAK3931618.1"/>
    </source>
</evidence>
<sequence>MVSEVSPLAAALGNASLVKRRSHAHTMSPTVSDVALPRSEEFLSATKRLKDVLPTRLLLEKSWRLNKSSTKIISMGLRLDHQIDVCAVLSGSSGQSVRLSQNELCALLNPRWAKTVMGHFSTPRVPGAVQVLESCEMRCIVHHADLTPSLKISRSGDGHLGYVLLAEISVKTLFALSEHLHCYMNFLKSYAVECDSWLVNGVRKIKSLGDEMQISFESEKDVMSVLSFYGRGLTSCEALTPEKQFLLDLTFSHREQFARCVIDYVHQMSAAVSDPVPDVISLSQESQEMDE</sequence>
<name>A0AAE1LTA8_9NEOP</name>
<evidence type="ECO:0000313" key="5">
    <source>
        <dbReference type="Proteomes" id="UP001219518"/>
    </source>
</evidence>
<dbReference type="AlphaFoldDB" id="A0AAE1LTA8"/>
<keyword evidence="5" id="KW-1185">Reference proteome</keyword>
<dbReference type="EMBL" id="JAHWGI010000107">
    <property type="protein sequence ID" value="KAK3909639.1"/>
    <property type="molecule type" value="Genomic_DNA"/>
</dbReference>
<dbReference type="EMBL" id="JAHWGI010001427">
    <property type="protein sequence ID" value="KAK3931618.1"/>
    <property type="molecule type" value="Genomic_DNA"/>
</dbReference>
<gene>
    <name evidence="1" type="ORF">KUF71_003995</name>
    <name evidence="4" type="ORF">KUF71_007433</name>
    <name evidence="3" type="ORF">KUF71_025553</name>
    <name evidence="2" type="ORF">KUF71_026223</name>
</gene>